<sequence>MEGLSMLPCRQPCCLDMLLMIPRYLANLFIQLIQWQFRLTNNMPLIFVMTNTYSYTHFHPQIPPLFLTYRYTAYTMHTTAVQQGQSDDCPAPSSDLH</sequence>
<dbReference type="HOGENOM" id="CLU_2346980_0_0_1"/>
<reference evidence="1 2" key="1">
    <citation type="journal article" date="2011" name="Genome Biol.">
        <title>Comparative genome sequence analysis underscores mycoparasitism as the ancestral life style of Trichoderma.</title>
        <authorList>
            <person name="Kubicek C.P."/>
            <person name="Herrera-Estrella A."/>
            <person name="Seidl-Seiboth V."/>
            <person name="Martinez D.A."/>
            <person name="Druzhinina I.S."/>
            <person name="Thon M."/>
            <person name="Zeilinger S."/>
            <person name="Casas-Flores S."/>
            <person name="Horwitz B.A."/>
            <person name="Mukherjee P.K."/>
            <person name="Mukherjee M."/>
            <person name="Kredics L."/>
            <person name="Alcaraz L.D."/>
            <person name="Aerts A."/>
            <person name="Antal Z."/>
            <person name="Atanasova L."/>
            <person name="Cervantes-Badillo M.G."/>
            <person name="Challacombe J."/>
            <person name="Chertkov O."/>
            <person name="McCluskey K."/>
            <person name="Coulpier F."/>
            <person name="Deshpande N."/>
            <person name="von Doehren H."/>
            <person name="Ebbole D.J."/>
            <person name="Esquivel-Naranjo E.U."/>
            <person name="Fekete E."/>
            <person name="Flipphi M."/>
            <person name="Glaser F."/>
            <person name="Gomez-Rodriguez E.Y."/>
            <person name="Gruber S."/>
            <person name="Han C."/>
            <person name="Henrissat B."/>
            <person name="Hermosa R."/>
            <person name="Hernandez-Onate M."/>
            <person name="Karaffa L."/>
            <person name="Kosti I."/>
            <person name="Le Crom S."/>
            <person name="Lindquist E."/>
            <person name="Lucas S."/>
            <person name="Luebeck M."/>
            <person name="Luebeck P.S."/>
            <person name="Margeot A."/>
            <person name="Metz B."/>
            <person name="Misra M."/>
            <person name="Nevalainen H."/>
            <person name="Omann M."/>
            <person name="Packer N."/>
            <person name="Perrone G."/>
            <person name="Uresti-Rivera E.E."/>
            <person name="Salamov A."/>
            <person name="Schmoll M."/>
            <person name="Seiboth B."/>
            <person name="Shapiro H."/>
            <person name="Sukno S."/>
            <person name="Tamayo-Ramos J.A."/>
            <person name="Tisch D."/>
            <person name="Wiest A."/>
            <person name="Wilkinson H.H."/>
            <person name="Zhang M."/>
            <person name="Coutinho P.M."/>
            <person name="Kenerley C.M."/>
            <person name="Monte E."/>
            <person name="Baker S.E."/>
            <person name="Grigoriev I.V."/>
        </authorList>
    </citation>
    <scope>NUCLEOTIDE SEQUENCE [LARGE SCALE GENOMIC DNA]</scope>
    <source>
        <strain evidence="2">ATCC 20476 / IMI 206040</strain>
    </source>
</reference>
<dbReference type="Proteomes" id="UP000005426">
    <property type="component" value="Unassembled WGS sequence"/>
</dbReference>
<gene>
    <name evidence="1" type="ORF">TRIATDRAFT_299025</name>
</gene>
<dbReference type="AlphaFoldDB" id="G9NSC7"/>
<dbReference type="EMBL" id="ABDG02000022">
    <property type="protein sequence ID" value="EHK46328.1"/>
    <property type="molecule type" value="Genomic_DNA"/>
</dbReference>
<protein>
    <submittedName>
        <fullName evidence="1">Uncharacterized protein</fullName>
    </submittedName>
</protein>
<evidence type="ECO:0000313" key="1">
    <source>
        <dbReference type="EMBL" id="EHK46328.1"/>
    </source>
</evidence>
<organism evidence="1 2">
    <name type="scientific">Hypocrea atroviridis (strain ATCC 20476 / IMI 206040)</name>
    <name type="common">Trichoderma atroviride</name>
    <dbReference type="NCBI Taxonomy" id="452589"/>
    <lineage>
        <taxon>Eukaryota</taxon>
        <taxon>Fungi</taxon>
        <taxon>Dikarya</taxon>
        <taxon>Ascomycota</taxon>
        <taxon>Pezizomycotina</taxon>
        <taxon>Sordariomycetes</taxon>
        <taxon>Hypocreomycetidae</taxon>
        <taxon>Hypocreales</taxon>
        <taxon>Hypocreaceae</taxon>
        <taxon>Trichoderma</taxon>
    </lineage>
</organism>
<keyword evidence="2" id="KW-1185">Reference proteome</keyword>
<comment type="caution">
    <text evidence="1">The sequence shown here is derived from an EMBL/GenBank/DDBJ whole genome shotgun (WGS) entry which is preliminary data.</text>
</comment>
<accession>G9NSC7</accession>
<name>G9NSC7_HYPAI</name>
<proteinExistence type="predicted"/>
<evidence type="ECO:0000313" key="2">
    <source>
        <dbReference type="Proteomes" id="UP000005426"/>
    </source>
</evidence>